<evidence type="ECO:0000256" key="3">
    <source>
        <dbReference type="PROSITE-ProRule" id="PRU00169"/>
    </source>
</evidence>
<dbReference type="Gene3D" id="3.40.50.2300">
    <property type="match status" value="1"/>
</dbReference>
<feature type="domain" description="Response regulatory" evidence="4">
    <location>
        <begin position="3"/>
        <end position="120"/>
    </location>
</feature>
<dbReference type="InterPro" id="IPR007492">
    <property type="entry name" value="LytTR_DNA-bd_dom"/>
</dbReference>
<dbReference type="RefSeq" id="WP_090042376.1">
    <property type="nucleotide sequence ID" value="NZ_FOKI01000027.1"/>
</dbReference>
<keyword evidence="3" id="KW-0597">Phosphoprotein</keyword>
<dbReference type="PANTHER" id="PTHR37299:SF1">
    <property type="entry name" value="STAGE 0 SPORULATION PROTEIN A HOMOLOG"/>
    <property type="match status" value="1"/>
</dbReference>
<dbReference type="OrthoDB" id="9802383at2"/>
<dbReference type="PROSITE" id="PS50930">
    <property type="entry name" value="HTH_LYTTR"/>
    <property type="match status" value="1"/>
</dbReference>
<dbReference type="InterPro" id="IPR001789">
    <property type="entry name" value="Sig_transdc_resp-reg_receiver"/>
</dbReference>
<accession>A0A1I0ZXW1</accession>
<dbReference type="GO" id="GO:0000156">
    <property type="term" value="F:phosphorelay response regulator activity"/>
    <property type="evidence" value="ECO:0007669"/>
    <property type="project" value="InterPro"/>
</dbReference>
<dbReference type="Gene3D" id="2.40.50.1020">
    <property type="entry name" value="LytTr DNA-binding domain"/>
    <property type="match status" value="1"/>
</dbReference>
<dbReference type="SMART" id="SM00448">
    <property type="entry name" value="REC"/>
    <property type="match status" value="1"/>
</dbReference>
<dbReference type="SMART" id="SM00850">
    <property type="entry name" value="LytTR"/>
    <property type="match status" value="1"/>
</dbReference>
<sequence length="235" mass="27632">MITIGICEDELVQLDSMKSHLENIFEKNRICYELLIFRSGENLLKNYPENMDILLLDIKMDKLTGMEVAYKIREFDNDLEIIFTTSFKDYAEEGYVVRAYRYLRKPIDPEKLEEGIMKCIQYVKEKNSVIAIKCTEGLKKIHIDKILYIESIKNYICIHMEYGSYHAKLSMKEIEKNLVSYNFFRCHKSYLVNLKGITSLNRDNVGLGEKIIPVSKHRYKELKIELTNLLGDMLC</sequence>
<dbReference type="STRING" id="84698.SAMN04488528_102725"/>
<name>A0A1I0ZXW1_9CLOT</name>
<feature type="modified residue" description="4-aspartylphosphate" evidence="3">
    <location>
        <position position="57"/>
    </location>
</feature>
<evidence type="ECO:0000259" key="5">
    <source>
        <dbReference type="PROSITE" id="PS50930"/>
    </source>
</evidence>
<evidence type="ECO:0000313" key="6">
    <source>
        <dbReference type="EMBL" id="SFB30549.1"/>
    </source>
</evidence>
<dbReference type="InterPro" id="IPR046947">
    <property type="entry name" value="LytR-like"/>
</dbReference>
<dbReference type="SUPFAM" id="SSF52172">
    <property type="entry name" value="CheY-like"/>
    <property type="match status" value="1"/>
</dbReference>
<dbReference type="Pfam" id="PF00072">
    <property type="entry name" value="Response_reg"/>
    <property type="match status" value="1"/>
</dbReference>
<evidence type="ECO:0000256" key="2">
    <source>
        <dbReference type="ARBA" id="ARBA00024867"/>
    </source>
</evidence>
<dbReference type="EMBL" id="FOKI01000027">
    <property type="protein sequence ID" value="SFB30549.1"/>
    <property type="molecule type" value="Genomic_DNA"/>
</dbReference>
<evidence type="ECO:0000259" key="4">
    <source>
        <dbReference type="PROSITE" id="PS50110"/>
    </source>
</evidence>
<dbReference type="PROSITE" id="PS50110">
    <property type="entry name" value="RESPONSE_REGULATORY"/>
    <property type="match status" value="1"/>
</dbReference>
<keyword evidence="7" id="KW-1185">Reference proteome</keyword>
<protein>
    <recommendedName>
        <fullName evidence="1">Stage 0 sporulation protein A homolog</fullName>
    </recommendedName>
</protein>
<dbReference type="Pfam" id="PF04397">
    <property type="entry name" value="LytTR"/>
    <property type="match status" value="1"/>
</dbReference>
<dbReference type="Proteomes" id="UP000198619">
    <property type="component" value="Unassembled WGS sequence"/>
</dbReference>
<dbReference type="InterPro" id="IPR011006">
    <property type="entry name" value="CheY-like_superfamily"/>
</dbReference>
<dbReference type="GO" id="GO:0003677">
    <property type="term" value="F:DNA binding"/>
    <property type="evidence" value="ECO:0007669"/>
    <property type="project" value="UniProtKB-KW"/>
</dbReference>
<organism evidence="6 7">
    <name type="scientific">Clostridium frigidicarnis</name>
    <dbReference type="NCBI Taxonomy" id="84698"/>
    <lineage>
        <taxon>Bacteria</taxon>
        <taxon>Bacillati</taxon>
        <taxon>Bacillota</taxon>
        <taxon>Clostridia</taxon>
        <taxon>Eubacteriales</taxon>
        <taxon>Clostridiaceae</taxon>
        <taxon>Clostridium</taxon>
    </lineage>
</organism>
<proteinExistence type="predicted"/>
<comment type="function">
    <text evidence="2">May play the central regulatory role in sporulation. It may be an element of the effector pathway responsible for the activation of sporulation genes in response to nutritional stress. Spo0A may act in concert with spo0H (a sigma factor) to control the expression of some genes that are critical to the sporulation process.</text>
</comment>
<dbReference type="PANTHER" id="PTHR37299">
    <property type="entry name" value="TRANSCRIPTIONAL REGULATOR-RELATED"/>
    <property type="match status" value="1"/>
</dbReference>
<reference evidence="6 7" key="1">
    <citation type="submission" date="2016-10" db="EMBL/GenBank/DDBJ databases">
        <authorList>
            <person name="de Groot N.N."/>
        </authorList>
    </citation>
    <scope>NUCLEOTIDE SEQUENCE [LARGE SCALE GENOMIC DNA]</scope>
    <source>
        <strain evidence="6 7">DSM 12271</strain>
    </source>
</reference>
<gene>
    <name evidence="6" type="ORF">SAMN04488528_102725</name>
</gene>
<dbReference type="AlphaFoldDB" id="A0A1I0ZXW1"/>
<feature type="domain" description="HTH LytTR-type" evidence="5">
    <location>
        <begin position="130"/>
        <end position="228"/>
    </location>
</feature>
<evidence type="ECO:0000313" key="7">
    <source>
        <dbReference type="Proteomes" id="UP000198619"/>
    </source>
</evidence>
<evidence type="ECO:0000256" key="1">
    <source>
        <dbReference type="ARBA" id="ARBA00018672"/>
    </source>
</evidence>
<keyword evidence="6" id="KW-0238">DNA-binding</keyword>